<dbReference type="RefSeq" id="WP_172663028.1">
    <property type="nucleotide sequence ID" value="NZ_CBFGNQ010000002.1"/>
</dbReference>
<dbReference type="Pfam" id="PF01408">
    <property type="entry name" value="GFO_IDH_MocA"/>
    <property type="match status" value="1"/>
</dbReference>
<organism evidence="4 5">
    <name type="scientific">Pedobacter panaciterrae</name>
    <dbReference type="NCBI Taxonomy" id="363849"/>
    <lineage>
        <taxon>Bacteria</taxon>
        <taxon>Pseudomonadati</taxon>
        <taxon>Bacteroidota</taxon>
        <taxon>Sphingobacteriia</taxon>
        <taxon>Sphingobacteriales</taxon>
        <taxon>Sphingobacteriaceae</taxon>
        <taxon>Pedobacter</taxon>
    </lineage>
</organism>
<protein>
    <submittedName>
        <fullName evidence="4">Gfo/Idh/MocA family oxidoreductase</fullName>
    </submittedName>
</protein>
<keyword evidence="5" id="KW-1185">Reference proteome</keyword>
<dbReference type="EMBL" id="JBBEUB010000002">
    <property type="protein sequence ID" value="MEJ2902689.1"/>
    <property type="molecule type" value="Genomic_DNA"/>
</dbReference>
<evidence type="ECO:0000313" key="4">
    <source>
        <dbReference type="EMBL" id="MEJ2902689.1"/>
    </source>
</evidence>
<accession>A0ABU8NKB1</accession>
<proteinExistence type="predicted"/>
<dbReference type="PANTHER" id="PTHR43818">
    <property type="entry name" value="BCDNA.GH03377"/>
    <property type="match status" value="1"/>
</dbReference>
<dbReference type="Proteomes" id="UP001378956">
    <property type="component" value="Unassembled WGS sequence"/>
</dbReference>
<dbReference type="InterPro" id="IPR000683">
    <property type="entry name" value="Gfo/Idh/MocA-like_OxRdtase_N"/>
</dbReference>
<evidence type="ECO:0000259" key="3">
    <source>
        <dbReference type="Pfam" id="PF22725"/>
    </source>
</evidence>
<dbReference type="InterPro" id="IPR036291">
    <property type="entry name" value="NAD(P)-bd_dom_sf"/>
</dbReference>
<evidence type="ECO:0000313" key="5">
    <source>
        <dbReference type="Proteomes" id="UP001378956"/>
    </source>
</evidence>
<dbReference type="Gene3D" id="3.30.360.10">
    <property type="entry name" value="Dihydrodipicolinate Reductase, domain 2"/>
    <property type="match status" value="1"/>
</dbReference>
<feature type="domain" description="Gfo/Idh/MocA-like oxidoreductase N-terminal" evidence="2">
    <location>
        <begin position="4"/>
        <end position="124"/>
    </location>
</feature>
<feature type="domain" description="GFO/IDH/MocA-like oxidoreductase" evidence="3">
    <location>
        <begin position="132"/>
        <end position="258"/>
    </location>
</feature>
<evidence type="ECO:0000259" key="2">
    <source>
        <dbReference type="Pfam" id="PF01408"/>
    </source>
</evidence>
<dbReference type="SUPFAM" id="SSF51735">
    <property type="entry name" value="NAD(P)-binding Rossmann-fold domains"/>
    <property type="match status" value="1"/>
</dbReference>
<sequence>MKEIKWGIIGCGDVTEVKSGPAFNKVPNSSLVAVMRRDVAKARDYASRHNVPAWYDNAEKLINDPEVNAVYIATPPLQHEEYTLLSLAAGKPVYVEKPMTLNTESALRMKNAAINFNVKLCVAHYRREQPIFLKVKQLLSDKVIGDIRFVQLQMLQSPAHNLIASTDTNWRLDPSISGGGLFHDLAPHQLDLMIYYFGKVSSSSGISVNQSKEYSADDLVTGQILFENGVVFNGTWCFTVSEADKKDICEITGSTGKISFPVFGNKITLKKDGYEEEFIFEALQHVQQPMIERVTAYFLGKGDNPCSAEQAILSMELMDSFTKTGRLK</sequence>
<name>A0ABU8NKB1_9SPHI</name>
<dbReference type="SUPFAM" id="SSF55347">
    <property type="entry name" value="Glyceraldehyde-3-phosphate dehydrogenase-like, C-terminal domain"/>
    <property type="match status" value="1"/>
</dbReference>
<dbReference type="InterPro" id="IPR055170">
    <property type="entry name" value="GFO_IDH_MocA-like_dom"/>
</dbReference>
<dbReference type="PANTHER" id="PTHR43818:SF11">
    <property type="entry name" value="BCDNA.GH03377"/>
    <property type="match status" value="1"/>
</dbReference>
<reference evidence="4 5" key="1">
    <citation type="submission" date="2024-03" db="EMBL/GenBank/DDBJ databases">
        <title>Sequence of Lycoming College Course Isolates.</title>
        <authorList>
            <person name="Plotts O."/>
            <person name="Newman J."/>
        </authorList>
    </citation>
    <scope>NUCLEOTIDE SEQUENCE [LARGE SCALE GENOMIC DNA]</scope>
    <source>
        <strain evidence="4 5">CJB-3</strain>
    </source>
</reference>
<keyword evidence="1" id="KW-0560">Oxidoreductase</keyword>
<dbReference type="InterPro" id="IPR050463">
    <property type="entry name" value="Gfo/Idh/MocA_oxidrdct_glycsds"/>
</dbReference>
<dbReference type="Gene3D" id="3.40.50.720">
    <property type="entry name" value="NAD(P)-binding Rossmann-like Domain"/>
    <property type="match status" value="1"/>
</dbReference>
<comment type="caution">
    <text evidence="4">The sequence shown here is derived from an EMBL/GenBank/DDBJ whole genome shotgun (WGS) entry which is preliminary data.</text>
</comment>
<gene>
    <name evidence="4" type="ORF">WAE58_09635</name>
</gene>
<evidence type="ECO:0000256" key="1">
    <source>
        <dbReference type="ARBA" id="ARBA00023002"/>
    </source>
</evidence>
<dbReference type="Pfam" id="PF22725">
    <property type="entry name" value="GFO_IDH_MocA_C3"/>
    <property type="match status" value="1"/>
</dbReference>